<feature type="transmembrane region" description="Helical" evidence="6">
    <location>
        <begin position="317"/>
        <end position="338"/>
    </location>
</feature>
<evidence type="ECO:0000313" key="9">
    <source>
        <dbReference type="Proteomes" id="UP000183413"/>
    </source>
</evidence>
<dbReference type="GO" id="GO:0004674">
    <property type="term" value="F:protein serine/threonine kinase activity"/>
    <property type="evidence" value="ECO:0007669"/>
    <property type="project" value="UniProtKB-KW"/>
</dbReference>
<evidence type="ECO:0000256" key="1">
    <source>
        <dbReference type="ARBA" id="ARBA00022679"/>
    </source>
</evidence>
<evidence type="ECO:0000313" key="8">
    <source>
        <dbReference type="EMBL" id="SFN63794.1"/>
    </source>
</evidence>
<accession>A0A1I5AMU0</accession>
<dbReference type="Pfam" id="PF00069">
    <property type="entry name" value="Pkinase"/>
    <property type="match status" value="1"/>
</dbReference>
<dbReference type="GO" id="GO:0005524">
    <property type="term" value="F:ATP binding"/>
    <property type="evidence" value="ECO:0007669"/>
    <property type="project" value="UniProtKB-KW"/>
</dbReference>
<dbReference type="InParanoid" id="A0A1I5AMU0"/>
<gene>
    <name evidence="8" type="ORF">SAMN04489713_102656</name>
</gene>
<evidence type="ECO:0000256" key="3">
    <source>
        <dbReference type="ARBA" id="ARBA00022777"/>
    </source>
</evidence>
<dbReference type="SUPFAM" id="SSF56112">
    <property type="entry name" value="Protein kinase-like (PK-like)"/>
    <property type="match status" value="1"/>
</dbReference>
<proteinExistence type="predicted"/>
<dbReference type="Gene3D" id="1.10.510.10">
    <property type="entry name" value="Transferase(Phosphotransferase) domain 1"/>
    <property type="match status" value="1"/>
</dbReference>
<dbReference type="PROSITE" id="PS00108">
    <property type="entry name" value="PROTEIN_KINASE_ST"/>
    <property type="match status" value="1"/>
</dbReference>
<evidence type="ECO:0000256" key="6">
    <source>
        <dbReference type="SAM" id="Phobius"/>
    </source>
</evidence>
<dbReference type="AlphaFoldDB" id="A0A1I5AMU0"/>
<sequence length="598" mass="63723">MTASRPLTSRDPESLGRYRLTGRLGEGGQGVVYLAEDEDGRRVALKVLHDRGGSRDAFLKEISAARKVASFCTAEILDMGEDDDLSYVATELIDGPSLRDLVLENGTQDGPSLYRLAIGTATALAAIHEAGVVHRDFKPGNVLVGSDGPRVIDFGVARSLDATVTATSTVIGTPSYMAPEQLAGEPVGPAADVFAWGATIAYAAIGRPPYGQDTIPAVMNRIMKGKPDLGGLSGPLRVLVAQTLHKEPAKRPRSRDVLLQLLEHSQGPISAPEALSQGHALARADDATLANERTTRWATVRLPVEGNPAKRAALQRVPLVAGLLIAVVLLVGTIAMAVKARTSAPSRMATTTPSAAATPRTTHTPLSRKSPVAAPRTGPLTTPAAVATAVEKAVARQQTAAFTAEGGMTQSADSFEAQGRLHYQSGQSTNYDLTVRTDLGSSYGAPDRQRIIVIGNCGYYRNDPTTCHPTGATSQSEISDVFIWTASEVRWVTSPYNVLELLRKSPALRRSADSGTITYRGTAQGGDLAASGPIASFYKMFGSRMSKVTYTLVTDRENLPKRLDIDIWSRVAPDLVYHSLYSVGYRDWGASGTITRAY</sequence>
<keyword evidence="4" id="KW-0067">ATP-binding</keyword>
<feature type="compositionally biased region" description="Low complexity" evidence="5">
    <location>
        <begin position="341"/>
        <end position="362"/>
    </location>
</feature>
<dbReference type="InterPro" id="IPR011009">
    <property type="entry name" value="Kinase-like_dom_sf"/>
</dbReference>
<evidence type="ECO:0000256" key="5">
    <source>
        <dbReference type="SAM" id="MobiDB-lite"/>
    </source>
</evidence>
<keyword evidence="9" id="KW-1185">Reference proteome</keyword>
<evidence type="ECO:0000256" key="4">
    <source>
        <dbReference type="ARBA" id="ARBA00022840"/>
    </source>
</evidence>
<feature type="region of interest" description="Disordered" evidence="5">
    <location>
        <begin position="341"/>
        <end position="379"/>
    </location>
</feature>
<evidence type="ECO:0000259" key="7">
    <source>
        <dbReference type="PROSITE" id="PS50011"/>
    </source>
</evidence>
<keyword evidence="6" id="KW-0812">Transmembrane</keyword>
<organism evidence="8 9">
    <name type="scientific">Actinomadura madurae</name>
    <dbReference type="NCBI Taxonomy" id="1993"/>
    <lineage>
        <taxon>Bacteria</taxon>
        <taxon>Bacillati</taxon>
        <taxon>Actinomycetota</taxon>
        <taxon>Actinomycetes</taxon>
        <taxon>Streptosporangiales</taxon>
        <taxon>Thermomonosporaceae</taxon>
        <taxon>Actinomadura</taxon>
    </lineage>
</organism>
<keyword evidence="3 8" id="KW-0418">Kinase</keyword>
<dbReference type="InterPro" id="IPR000719">
    <property type="entry name" value="Prot_kinase_dom"/>
</dbReference>
<dbReference type="PROSITE" id="PS50011">
    <property type="entry name" value="PROTEIN_KINASE_DOM"/>
    <property type="match status" value="1"/>
</dbReference>
<keyword evidence="8" id="KW-0723">Serine/threonine-protein kinase</keyword>
<keyword evidence="6" id="KW-1133">Transmembrane helix</keyword>
<evidence type="ECO:0000256" key="2">
    <source>
        <dbReference type="ARBA" id="ARBA00022741"/>
    </source>
</evidence>
<dbReference type="eggNOG" id="COG0515">
    <property type="taxonomic scope" value="Bacteria"/>
</dbReference>
<reference evidence="8 9" key="1">
    <citation type="submission" date="2016-10" db="EMBL/GenBank/DDBJ databases">
        <authorList>
            <person name="de Groot N.N."/>
        </authorList>
    </citation>
    <scope>NUCLEOTIDE SEQUENCE [LARGE SCALE GENOMIC DNA]</scope>
    <source>
        <strain evidence="8 9">DSM 43067</strain>
    </source>
</reference>
<dbReference type="EMBL" id="FOVH01000002">
    <property type="protein sequence ID" value="SFN63794.1"/>
    <property type="molecule type" value="Genomic_DNA"/>
</dbReference>
<keyword evidence="1" id="KW-0808">Transferase</keyword>
<dbReference type="CDD" id="cd14014">
    <property type="entry name" value="STKc_PknB_like"/>
    <property type="match status" value="1"/>
</dbReference>
<dbReference type="Proteomes" id="UP000183413">
    <property type="component" value="Unassembled WGS sequence"/>
</dbReference>
<feature type="domain" description="Protein kinase" evidence="7">
    <location>
        <begin position="18"/>
        <end position="262"/>
    </location>
</feature>
<keyword evidence="6" id="KW-0472">Membrane</keyword>
<dbReference type="Gene3D" id="3.30.200.20">
    <property type="entry name" value="Phosphorylase Kinase, domain 1"/>
    <property type="match status" value="1"/>
</dbReference>
<dbReference type="InterPro" id="IPR008271">
    <property type="entry name" value="Ser/Thr_kinase_AS"/>
</dbReference>
<keyword evidence="2" id="KW-0547">Nucleotide-binding</keyword>
<protein>
    <submittedName>
        <fullName evidence="8">Serine/threonine protein kinase</fullName>
    </submittedName>
</protein>
<dbReference type="STRING" id="1993.SAMN04489713_102656"/>
<name>A0A1I5AMU0_9ACTN</name>
<dbReference type="PANTHER" id="PTHR43289:SF34">
    <property type="entry name" value="SERINE_THREONINE-PROTEIN KINASE YBDM-RELATED"/>
    <property type="match status" value="1"/>
</dbReference>
<dbReference type="PANTHER" id="PTHR43289">
    <property type="entry name" value="MITOGEN-ACTIVATED PROTEIN KINASE KINASE KINASE 20-RELATED"/>
    <property type="match status" value="1"/>
</dbReference>